<dbReference type="RefSeq" id="WP_041417123.1">
    <property type="nucleotide sequence ID" value="NZ_PESE01000007.1"/>
</dbReference>
<evidence type="ECO:0000313" key="2">
    <source>
        <dbReference type="Proteomes" id="UP000248196"/>
    </source>
</evidence>
<gene>
    <name evidence="1" type="ORF">CT690_19820</name>
</gene>
<dbReference type="InterPro" id="IPR006450">
    <property type="entry name" value="Phage_HK97_gp6-like"/>
</dbReference>
<comment type="caution">
    <text evidence="1">The sequence shown here is derived from an EMBL/GenBank/DDBJ whole genome shotgun (WGS) entry which is preliminary data.</text>
</comment>
<dbReference type="AlphaFoldDB" id="A0A318NW38"/>
<protein>
    <submittedName>
        <fullName evidence="1">Phage gp6-like head-tail connector protein</fullName>
    </submittedName>
</protein>
<dbReference type="Gene3D" id="1.10.3230.30">
    <property type="entry name" value="Phage gp6-like head-tail connector protein"/>
    <property type="match status" value="1"/>
</dbReference>
<name>A0A318NW38_SERPL</name>
<dbReference type="EMBL" id="PESE01000007">
    <property type="protein sequence ID" value="PYD37158.1"/>
    <property type="molecule type" value="Genomic_DNA"/>
</dbReference>
<dbReference type="NCBIfam" id="TIGR01560">
    <property type="entry name" value="put_DNA_pack"/>
    <property type="match status" value="1"/>
</dbReference>
<dbReference type="CDD" id="cd08054">
    <property type="entry name" value="gp6"/>
    <property type="match status" value="1"/>
</dbReference>
<proteinExistence type="predicted"/>
<accession>A0A318NW38</accession>
<sequence length="108" mass="12161">MLDLKLVKEHCRLEPDLNADDNLINVFIGSAKKHVEKSTRRTLYASESDPGYEDDEDRLLLDDDVRTAMLLCIGHWYANREAAVVGASASKLPLAVESLLQPYRIYGL</sequence>
<organism evidence="1 2">
    <name type="scientific">Serratia plymuthica</name>
    <dbReference type="NCBI Taxonomy" id="82996"/>
    <lineage>
        <taxon>Bacteria</taxon>
        <taxon>Pseudomonadati</taxon>
        <taxon>Pseudomonadota</taxon>
        <taxon>Gammaproteobacteria</taxon>
        <taxon>Enterobacterales</taxon>
        <taxon>Yersiniaceae</taxon>
        <taxon>Serratia</taxon>
    </lineage>
</organism>
<evidence type="ECO:0000313" key="1">
    <source>
        <dbReference type="EMBL" id="PYD37158.1"/>
    </source>
</evidence>
<dbReference type="Proteomes" id="UP000248196">
    <property type="component" value="Unassembled WGS sequence"/>
</dbReference>
<dbReference type="Pfam" id="PF05135">
    <property type="entry name" value="Phage_connect_1"/>
    <property type="match status" value="1"/>
</dbReference>
<reference evidence="1 2" key="1">
    <citation type="submission" date="2017-11" db="EMBL/GenBank/DDBJ databases">
        <title>Genome sequence of the oocydin A producing rhizobacterium Serratia plymuthica 4Rx5.</title>
        <authorList>
            <person name="Matilla M.A."/>
            <person name="Udaondo Z."/>
            <person name="Salmond G.P.C."/>
        </authorList>
    </citation>
    <scope>NUCLEOTIDE SEQUENCE [LARGE SCALE GENOMIC DNA]</scope>
    <source>
        <strain evidence="1 2">4Rx5</strain>
    </source>
</reference>
<dbReference type="OrthoDB" id="8452319at2"/>
<dbReference type="InterPro" id="IPR021146">
    <property type="entry name" value="Phage_gp6-like_head-tail"/>
</dbReference>